<dbReference type="EMBL" id="CAJMWW010000664">
    <property type="protein sequence ID" value="CAE6481827.1"/>
    <property type="molecule type" value="Genomic_DNA"/>
</dbReference>
<proteinExistence type="predicted"/>
<dbReference type="Proteomes" id="UP000663841">
    <property type="component" value="Unassembled WGS sequence"/>
</dbReference>
<protein>
    <submittedName>
        <fullName evidence="1">Uncharacterized protein</fullName>
    </submittedName>
</protein>
<name>A0A8H3CFQ6_9AGAM</name>
<dbReference type="AlphaFoldDB" id="A0A8H3CFQ6"/>
<sequence length="203" mass="23256">MMPGWAVLFTAMWRYIEKNNSTLLLRRLRNLLLRYALTAIEPEIEVVCNIVSVIEEQMPSTTIGNEELPPVDIQDVESMILMFKRYLESEKHGRPPGDMLCFPFAMVYHNALTTIPDQAHHLLAAVIECVWETLGKADSELALRKRMLEAFDYAVNSIMSMCSVLVQYDRLQKSRRASIAIWTKLLRDVNILELVGRLCSIAV</sequence>
<comment type="caution">
    <text evidence="1">The sequence shown here is derived from an EMBL/GenBank/DDBJ whole genome shotgun (WGS) entry which is preliminary data.</text>
</comment>
<gene>
    <name evidence="1" type="ORF">RDB_LOCUS209675</name>
</gene>
<organism evidence="1 2">
    <name type="scientific">Rhizoctonia solani</name>
    <dbReference type="NCBI Taxonomy" id="456999"/>
    <lineage>
        <taxon>Eukaryota</taxon>
        <taxon>Fungi</taxon>
        <taxon>Dikarya</taxon>
        <taxon>Basidiomycota</taxon>
        <taxon>Agaricomycotina</taxon>
        <taxon>Agaricomycetes</taxon>
        <taxon>Cantharellales</taxon>
        <taxon>Ceratobasidiaceae</taxon>
        <taxon>Rhizoctonia</taxon>
    </lineage>
</organism>
<reference evidence="1" key="1">
    <citation type="submission" date="2021-01" db="EMBL/GenBank/DDBJ databases">
        <authorList>
            <person name="Kaushik A."/>
        </authorList>
    </citation>
    <scope>NUCLEOTIDE SEQUENCE</scope>
    <source>
        <strain evidence="1">AG3-T5</strain>
    </source>
</reference>
<evidence type="ECO:0000313" key="2">
    <source>
        <dbReference type="Proteomes" id="UP000663841"/>
    </source>
</evidence>
<accession>A0A8H3CFQ6</accession>
<evidence type="ECO:0000313" key="1">
    <source>
        <dbReference type="EMBL" id="CAE6481827.1"/>
    </source>
</evidence>
<feature type="non-terminal residue" evidence="1">
    <location>
        <position position="1"/>
    </location>
</feature>